<gene>
    <name evidence="1" type="ORF">IC610_08840</name>
</gene>
<accession>A0ABR8ZBB7</accession>
<protein>
    <recommendedName>
        <fullName evidence="3">Tox-URI2 domain-containing protein</fullName>
    </recommendedName>
</protein>
<evidence type="ECO:0000313" key="2">
    <source>
        <dbReference type="Proteomes" id="UP000637299"/>
    </source>
</evidence>
<dbReference type="Proteomes" id="UP000637299">
    <property type="component" value="Unassembled WGS sequence"/>
</dbReference>
<keyword evidence="2" id="KW-1185">Reference proteome</keyword>
<name>A0ABR8ZBB7_9FLAO</name>
<comment type="caution">
    <text evidence="1">The sequence shown here is derived from an EMBL/GenBank/DDBJ whole genome shotgun (WGS) entry which is preliminary data.</text>
</comment>
<evidence type="ECO:0000313" key="1">
    <source>
        <dbReference type="EMBL" id="MBD8082521.1"/>
    </source>
</evidence>
<sequence length="89" mass="10412">MKKEGKIRTKKGVQQFKASDGKWYDMKYADMSHKKDAVTWWNKTGRKYGAKSEKVRKWMLDSKNYDLDHRSINRSAGAKLGQVHLPPKI</sequence>
<reference evidence="1 2" key="1">
    <citation type="submission" date="2020-09" db="EMBL/GenBank/DDBJ databases">
        <title>Genome seq and assembly of Chryseobacterium sp.</title>
        <authorList>
            <person name="Chhetri G."/>
        </authorList>
    </citation>
    <scope>NUCLEOTIDE SEQUENCE [LARGE SCALE GENOMIC DNA]</scope>
    <source>
        <strain evidence="1 2">GCR10</strain>
    </source>
</reference>
<organism evidence="1 2">
    <name type="scientific">Chryseobacterium caseinilyticum</name>
    <dbReference type="NCBI Taxonomy" id="2771428"/>
    <lineage>
        <taxon>Bacteria</taxon>
        <taxon>Pseudomonadati</taxon>
        <taxon>Bacteroidota</taxon>
        <taxon>Flavobacteriia</taxon>
        <taxon>Flavobacteriales</taxon>
        <taxon>Weeksellaceae</taxon>
        <taxon>Chryseobacterium group</taxon>
        <taxon>Chryseobacterium</taxon>
    </lineage>
</organism>
<proteinExistence type="predicted"/>
<evidence type="ECO:0008006" key="3">
    <source>
        <dbReference type="Google" id="ProtNLM"/>
    </source>
</evidence>
<dbReference type="EMBL" id="JACYFS010000002">
    <property type="protein sequence ID" value="MBD8082521.1"/>
    <property type="molecule type" value="Genomic_DNA"/>
</dbReference>